<reference evidence="1" key="1">
    <citation type="submission" date="2020-02" db="EMBL/GenBank/DDBJ databases">
        <authorList>
            <person name="Meier V. D."/>
        </authorList>
    </citation>
    <scope>NUCLEOTIDE SEQUENCE</scope>
    <source>
        <strain evidence="1">AVDCRST_MAG19</strain>
    </source>
</reference>
<organism evidence="1">
    <name type="scientific">uncultured Thermomicrobiales bacterium</name>
    <dbReference type="NCBI Taxonomy" id="1645740"/>
    <lineage>
        <taxon>Bacteria</taxon>
        <taxon>Pseudomonadati</taxon>
        <taxon>Thermomicrobiota</taxon>
        <taxon>Thermomicrobia</taxon>
        <taxon>Thermomicrobiales</taxon>
        <taxon>environmental samples</taxon>
    </lineage>
</organism>
<name>A0A6J4VRE9_9BACT</name>
<evidence type="ECO:0000313" key="1">
    <source>
        <dbReference type="EMBL" id="CAA9585653.1"/>
    </source>
</evidence>
<gene>
    <name evidence="1" type="ORF">AVDCRST_MAG19-4605</name>
</gene>
<dbReference type="AlphaFoldDB" id="A0A6J4VRE9"/>
<dbReference type="EMBL" id="CADCWL010000253">
    <property type="protein sequence ID" value="CAA9585653.1"/>
    <property type="molecule type" value="Genomic_DNA"/>
</dbReference>
<protein>
    <submittedName>
        <fullName evidence="1">Uncharacterized protein</fullName>
    </submittedName>
</protein>
<accession>A0A6J4VRE9</accession>
<proteinExistence type="predicted"/>
<sequence length="39" mass="4268">MTCLHAALNQAVAARLLGLNLARSDVAGWWAHRRRVVAV</sequence>